<organism evidence="3 4">
    <name type="scientific">Solanum stoloniferum</name>
    <dbReference type="NCBI Taxonomy" id="62892"/>
    <lineage>
        <taxon>Eukaryota</taxon>
        <taxon>Viridiplantae</taxon>
        <taxon>Streptophyta</taxon>
        <taxon>Embryophyta</taxon>
        <taxon>Tracheophyta</taxon>
        <taxon>Spermatophyta</taxon>
        <taxon>Magnoliopsida</taxon>
        <taxon>eudicotyledons</taxon>
        <taxon>Gunneridae</taxon>
        <taxon>Pentapetalae</taxon>
        <taxon>asterids</taxon>
        <taxon>lamiids</taxon>
        <taxon>Solanales</taxon>
        <taxon>Solanaceae</taxon>
        <taxon>Solanoideae</taxon>
        <taxon>Solaneae</taxon>
        <taxon>Solanum</taxon>
    </lineage>
</organism>
<dbReference type="AlphaFoldDB" id="A0ABD2RB10"/>
<dbReference type="Proteomes" id="UP001627284">
    <property type="component" value="Unassembled WGS sequence"/>
</dbReference>
<feature type="transmembrane region" description="Helical" evidence="2">
    <location>
        <begin position="139"/>
        <end position="167"/>
    </location>
</feature>
<comment type="caution">
    <text evidence="3">The sequence shown here is derived from an EMBL/GenBank/DDBJ whole genome shotgun (WGS) entry which is preliminary data.</text>
</comment>
<evidence type="ECO:0000313" key="3">
    <source>
        <dbReference type="EMBL" id="KAL3329029.1"/>
    </source>
</evidence>
<feature type="non-terminal residue" evidence="3">
    <location>
        <position position="1"/>
    </location>
</feature>
<sequence length="171" mass="18466">FTKKTTTAAVKRSNKKKKSTAPRSSSCPPAPVVQRQPDPTPAFSLLLHVNWTAAGEGQDAAASPDVPNVKTGKSHSLPLPKSHPPSSFHSGFMGFPLKFCANGQIFKLGFVAVVVEALLEFVVLVVARKEVNSLVVPGLYLSILNDVSICNILISIIIVSVLFYYLFLLDF</sequence>
<feature type="transmembrane region" description="Helical" evidence="2">
    <location>
        <begin position="105"/>
        <end position="127"/>
    </location>
</feature>
<feature type="region of interest" description="Disordered" evidence="1">
    <location>
        <begin position="1"/>
        <end position="39"/>
    </location>
</feature>
<reference evidence="3 4" key="1">
    <citation type="submission" date="2024-05" db="EMBL/GenBank/DDBJ databases">
        <title>De novo assembly of an allotetraploid wild potato.</title>
        <authorList>
            <person name="Hosaka A.J."/>
        </authorList>
    </citation>
    <scope>NUCLEOTIDE SEQUENCE [LARGE SCALE GENOMIC DNA]</scope>
    <source>
        <tissue evidence="3">Young leaves</tissue>
    </source>
</reference>
<dbReference type="EMBL" id="JBJKTR010000021">
    <property type="protein sequence ID" value="KAL3329029.1"/>
    <property type="molecule type" value="Genomic_DNA"/>
</dbReference>
<feature type="region of interest" description="Disordered" evidence="1">
    <location>
        <begin position="58"/>
        <end position="82"/>
    </location>
</feature>
<proteinExistence type="predicted"/>
<evidence type="ECO:0000256" key="1">
    <source>
        <dbReference type="SAM" id="MobiDB-lite"/>
    </source>
</evidence>
<keyword evidence="2" id="KW-0812">Transmembrane</keyword>
<name>A0ABD2RB10_9SOLN</name>
<keyword evidence="2" id="KW-1133">Transmembrane helix</keyword>
<keyword evidence="4" id="KW-1185">Reference proteome</keyword>
<gene>
    <name evidence="3" type="ORF">AABB24_036236</name>
</gene>
<protein>
    <submittedName>
        <fullName evidence="3">Uncharacterized protein</fullName>
    </submittedName>
</protein>
<evidence type="ECO:0000313" key="4">
    <source>
        <dbReference type="Proteomes" id="UP001627284"/>
    </source>
</evidence>
<keyword evidence="2" id="KW-0472">Membrane</keyword>
<evidence type="ECO:0000256" key="2">
    <source>
        <dbReference type="SAM" id="Phobius"/>
    </source>
</evidence>
<accession>A0ABD2RB10</accession>